<dbReference type="GO" id="GO:0022857">
    <property type="term" value="F:transmembrane transporter activity"/>
    <property type="evidence" value="ECO:0007669"/>
    <property type="project" value="InterPro"/>
</dbReference>
<feature type="transmembrane region" description="Helical" evidence="4">
    <location>
        <begin position="84"/>
        <end position="104"/>
    </location>
</feature>
<dbReference type="SUPFAM" id="SSF103473">
    <property type="entry name" value="MFS general substrate transporter"/>
    <property type="match status" value="1"/>
</dbReference>
<name>A0A7X9ZTV9_9SPHN</name>
<reference evidence="6 7" key="1">
    <citation type="submission" date="2020-04" db="EMBL/GenBank/DDBJ databases">
        <title>Sphingobium sp. AR-3-1 isolated from Arctic soil.</title>
        <authorList>
            <person name="Dahal R.H."/>
            <person name="Chaudhary D.K."/>
        </authorList>
    </citation>
    <scope>NUCLEOTIDE SEQUENCE [LARGE SCALE GENOMIC DNA]</scope>
    <source>
        <strain evidence="6 7">AR-3-1</strain>
    </source>
</reference>
<evidence type="ECO:0000256" key="4">
    <source>
        <dbReference type="SAM" id="Phobius"/>
    </source>
</evidence>
<keyword evidence="2 4" id="KW-1133">Transmembrane helix</keyword>
<organism evidence="6 7">
    <name type="scientific">Sphingobium psychrophilum</name>
    <dbReference type="NCBI Taxonomy" id="2728834"/>
    <lineage>
        <taxon>Bacteria</taxon>
        <taxon>Pseudomonadati</taxon>
        <taxon>Pseudomonadota</taxon>
        <taxon>Alphaproteobacteria</taxon>
        <taxon>Sphingomonadales</taxon>
        <taxon>Sphingomonadaceae</taxon>
        <taxon>Sphingobium</taxon>
    </lineage>
</organism>
<feature type="transmembrane region" description="Helical" evidence="4">
    <location>
        <begin position="286"/>
        <end position="307"/>
    </location>
</feature>
<comment type="caution">
    <text evidence="6">The sequence shown here is derived from an EMBL/GenBank/DDBJ whole genome shotgun (WGS) entry which is preliminary data.</text>
</comment>
<feature type="domain" description="Major facilitator superfamily (MFS) profile" evidence="5">
    <location>
        <begin position="18"/>
        <end position="404"/>
    </location>
</feature>
<dbReference type="PROSITE" id="PS50850">
    <property type="entry name" value="MFS"/>
    <property type="match status" value="1"/>
</dbReference>
<dbReference type="Gene3D" id="1.20.1250.20">
    <property type="entry name" value="MFS general substrate transporter like domains"/>
    <property type="match status" value="2"/>
</dbReference>
<dbReference type="EMBL" id="JABBFV010000015">
    <property type="protein sequence ID" value="NML12037.1"/>
    <property type="molecule type" value="Genomic_DNA"/>
</dbReference>
<feature type="transmembrane region" description="Helical" evidence="4">
    <location>
        <begin position="16"/>
        <end position="40"/>
    </location>
</feature>
<keyword evidence="1 4" id="KW-0812">Transmembrane</keyword>
<feature type="transmembrane region" description="Helical" evidence="4">
    <location>
        <begin position="349"/>
        <end position="368"/>
    </location>
</feature>
<gene>
    <name evidence="6" type="ORF">HHL08_18120</name>
</gene>
<keyword evidence="7" id="KW-1185">Reference proteome</keyword>
<dbReference type="PANTHER" id="PTHR11360">
    <property type="entry name" value="MONOCARBOXYLATE TRANSPORTER"/>
    <property type="match status" value="1"/>
</dbReference>
<feature type="transmembrane region" description="Helical" evidence="4">
    <location>
        <begin position="226"/>
        <end position="244"/>
    </location>
</feature>
<dbReference type="InterPro" id="IPR050327">
    <property type="entry name" value="Proton-linked_MCT"/>
</dbReference>
<dbReference type="AlphaFoldDB" id="A0A7X9ZTV9"/>
<feature type="transmembrane region" description="Helical" evidence="4">
    <location>
        <begin position="110"/>
        <end position="130"/>
    </location>
</feature>
<evidence type="ECO:0000256" key="2">
    <source>
        <dbReference type="ARBA" id="ARBA00022989"/>
    </source>
</evidence>
<dbReference type="InterPro" id="IPR036259">
    <property type="entry name" value="MFS_trans_sf"/>
</dbReference>
<evidence type="ECO:0000256" key="1">
    <source>
        <dbReference type="ARBA" id="ARBA00022692"/>
    </source>
</evidence>
<feature type="transmembrane region" description="Helical" evidence="4">
    <location>
        <begin position="174"/>
        <end position="194"/>
    </location>
</feature>
<dbReference type="PANTHER" id="PTHR11360:SF290">
    <property type="entry name" value="MONOCARBOXYLATE MFS PERMEASE"/>
    <property type="match status" value="1"/>
</dbReference>
<dbReference type="Pfam" id="PF07690">
    <property type="entry name" value="MFS_1"/>
    <property type="match status" value="1"/>
</dbReference>
<proteinExistence type="predicted"/>
<evidence type="ECO:0000313" key="6">
    <source>
        <dbReference type="EMBL" id="NML12037.1"/>
    </source>
</evidence>
<accession>A0A7X9ZTV9</accession>
<evidence type="ECO:0000256" key="3">
    <source>
        <dbReference type="ARBA" id="ARBA00023136"/>
    </source>
</evidence>
<keyword evidence="3 4" id="KW-0472">Membrane</keyword>
<feature type="transmembrane region" description="Helical" evidence="4">
    <location>
        <begin position="313"/>
        <end position="337"/>
    </location>
</feature>
<dbReference type="InterPro" id="IPR011701">
    <property type="entry name" value="MFS"/>
</dbReference>
<evidence type="ECO:0000313" key="7">
    <source>
        <dbReference type="Proteomes" id="UP000519023"/>
    </source>
</evidence>
<evidence type="ECO:0000259" key="5">
    <source>
        <dbReference type="PROSITE" id="PS50850"/>
    </source>
</evidence>
<dbReference type="Proteomes" id="UP000519023">
    <property type="component" value="Unassembled WGS sequence"/>
</dbReference>
<protein>
    <submittedName>
        <fullName evidence="6">MFS transporter</fullName>
    </submittedName>
</protein>
<dbReference type="InterPro" id="IPR020846">
    <property type="entry name" value="MFS_dom"/>
</dbReference>
<feature type="transmembrane region" description="Helical" evidence="4">
    <location>
        <begin position="380"/>
        <end position="400"/>
    </location>
</feature>
<dbReference type="RefSeq" id="WP_169574447.1">
    <property type="nucleotide sequence ID" value="NZ_JABBFV010000015.1"/>
</dbReference>
<feature type="transmembrane region" description="Helical" evidence="4">
    <location>
        <begin position="52"/>
        <end position="72"/>
    </location>
</feature>
<sequence>MTGGASLAEWRHNWHLVLLTVIGITCVPTTLPVYTIGLFVTPLQADFGWSRGAIQGAILCSTGLGLAGGPIAGWLVQRIGLKRAILSGLIGMGCALALAATISGSLWHLYLAYALIALIGAGTSAVTWSCLIAERFSASRGLALGIALSGSGLSAALMPRLVMLGMEWGGWRTAYLLLAGFALLIILPLCAWVLPREGQYASGGTAAPLPARSGMPLGAVLRDRRFWLIGASTAAIYLAVGGLIPNLVPALGDRGLPLAEAVTIMGILGGAIIAGRIIVGLLIDHVWAPLIATIILLPAAGACLLMTSDAGFAAYAVAAALLGAATGMEFDMLGFLVARYFGLADFARIYGRLYMFVAAAAGTAPLAYGALYDHLRSYDIAFTLSALLLAVGAAGLLALGRYPVDPAEVKAV</sequence>
<feature type="transmembrane region" description="Helical" evidence="4">
    <location>
        <begin position="142"/>
        <end position="162"/>
    </location>
</feature>
<feature type="transmembrane region" description="Helical" evidence="4">
    <location>
        <begin position="256"/>
        <end position="279"/>
    </location>
</feature>